<dbReference type="RefSeq" id="WP_386742932.1">
    <property type="nucleotide sequence ID" value="NZ_JBHRYA010000003.1"/>
</dbReference>
<dbReference type="SUPFAM" id="SSF51316">
    <property type="entry name" value="Mss4-like"/>
    <property type="match status" value="1"/>
</dbReference>
<comment type="caution">
    <text evidence="1">The sequence shown here is derived from an EMBL/GenBank/DDBJ whole genome shotgun (WGS) entry which is preliminary data.</text>
</comment>
<protein>
    <submittedName>
        <fullName evidence="1">DUF6151 family protein</fullName>
    </submittedName>
</protein>
<sequence length="189" mass="20280">MSIPLRCRCGQVQGEVGTGRTYARASCYCKDCRAYAQWLGAPGLLDDAGGVDIVAVAPSQVRFTAGEEQIACMSWSERGIYRWYAACCRTPLGNTPRDPAVHYAGMSPACMEGAGEAVDEAFGPPRRCLVGTGSATAPVRVNRLAQVSGIGRVMLGLLVARLRKRRESPFFDPATGKPIRTPEIVGRSQ</sequence>
<organism evidence="1 2">
    <name type="scientific">Luteimonas soli</name>
    <dbReference type="NCBI Taxonomy" id="1648966"/>
    <lineage>
        <taxon>Bacteria</taxon>
        <taxon>Pseudomonadati</taxon>
        <taxon>Pseudomonadota</taxon>
        <taxon>Gammaproteobacteria</taxon>
        <taxon>Lysobacterales</taxon>
        <taxon>Lysobacteraceae</taxon>
        <taxon>Luteimonas</taxon>
    </lineage>
</organism>
<proteinExistence type="predicted"/>
<evidence type="ECO:0000313" key="1">
    <source>
        <dbReference type="EMBL" id="MFC3715833.1"/>
    </source>
</evidence>
<dbReference type="EMBL" id="JBHRYA010000003">
    <property type="protein sequence ID" value="MFC3715833.1"/>
    <property type="molecule type" value="Genomic_DNA"/>
</dbReference>
<name>A0ABV7XJA8_9GAMM</name>
<accession>A0ABV7XJA8</accession>
<dbReference type="Proteomes" id="UP001595705">
    <property type="component" value="Unassembled WGS sequence"/>
</dbReference>
<dbReference type="Pfam" id="PF19648">
    <property type="entry name" value="DUF6151"/>
    <property type="match status" value="1"/>
</dbReference>
<dbReference type="InterPro" id="IPR011057">
    <property type="entry name" value="Mss4-like_sf"/>
</dbReference>
<evidence type="ECO:0000313" key="2">
    <source>
        <dbReference type="Proteomes" id="UP001595705"/>
    </source>
</evidence>
<dbReference type="Gene3D" id="2.170.150.70">
    <property type="match status" value="1"/>
</dbReference>
<keyword evidence="2" id="KW-1185">Reference proteome</keyword>
<gene>
    <name evidence="1" type="ORF">ACFONC_06695</name>
</gene>
<dbReference type="InterPro" id="IPR046149">
    <property type="entry name" value="DUF6151"/>
</dbReference>
<reference evidence="2" key="1">
    <citation type="journal article" date="2019" name="Int. J. Syst. Evol. Microbiol.">
        <title>The Global Catalogue of Microorganisms (GCM) 10K type strain sequencing project: providing services to taxonomists for standard genome sequencing and annotation.</title>
        <authorList>
            <consortium name="The Broad Institute Genomics Platform"/>
            <consortium name="The Broad Institute Genome Sequencing Center for Infectious Disease"/>
            <person name="Wu L."/>
            <person name="Ma J."/>
        </authorList>
    </citation>
    <scope>NUCLEOTIDE SEQUENCE [LARGE SCALE GENOMIC DNA]</scope>
    <source>
        <strain evidence="2">KCTC 42441</strain>
    </source>
</reference>